<feature type="compositionally biased region" description="Basic and acidic residues" evidence="6">
    <location>
        <begin position="49"/>
        <end position="58"/>
    </location>
</feature>
<comment type="function">
    <text evidence="5">One of the primary rRNA binding proteins, this protein initially binds near the 5'-end of the 23S rRNA. It is important during the early stages of 50S assembly. It makes multiple contacts with different domains of the 23S rRNA in the assembled 50S subunit and ribosome.</text>
</comment>
<dbReference type="AlphaFoldDB" id="A0A931YCZ2"/>
<dbReference type="EMBL" id="JACPHQ010000002">
    <property type="protein sequence ID" value="MBI2465650.1"/>
    <property type="molecule type" value="Genomic_DNA"/>
</dbReference>
<dbReference type="GO" id="GO:0006412">
    <property type="term" value="P:translation"/>
    <property type="evidence" value="ECO:0007669"/>
    <property type="project" value="UniProtKB-UniRule"/>
</dbReference>
<keyword evidence="5" id="KW-0694">RNA-binding</keyword>
<evidence type="ECO:0000313" key="8">
    <source>
        <dbReference type="Proteomes" id="UP000709672"/>
    </source>
</evidence>
<dbReference type="PANTHER" id="PTHR10746:SF6">
    <property type="entry name" value="LARGE RIBOSOMAL SUBUNIT PROTEIN UL4M"/>
    <property type="match status" value="1"/>
</dbReference>
<reference evidence="7" key="1">
    <citation type="submission" date="2020-07" db="EMBL/GenBank/DDBJ databases">
        <title>Huge and variable diversity of episymbiotic CPR bacteria and DPANN archaea in groundwater ecosystems.</title>
        <authorList>
            <person name="He C.Y."/>
            <person name="Keren R."/>
            <person name="Whittaker M."/>
            <person name="Farag I.F."/>
            <person name="Doudna J."/>
            <person name="Cate J.H.D."/>
            <person name="Banfield J.F."/>
        </authorList>
    </citation>
    <scope>NUCLEOTIDE SEQUENCE</scope>
    <source>
        <strain evidence="7">NC_groundwater_418_Ag_B-0.1um_45_10</strain>
    </source>
</reference>
<dbReference type="GO" id="GO:0019843">
    <property type="term" value="F:rRNA binding"/>
    <property type="evidence" value="ECO:0007669"/>
    <property type="project" value="UniProtKB-UniRule"/>
</dbReference>
<evidence type="ECO:0000256" key="3">
    <source>
        <dbReference type="ARBA" id="ARBA00023274"/>
    </source>
</evidence>
<comment type="subunit">
    <text evidence="5">Part of the 50S ribosomal subunit.</text>
</comment>
<protein>
    <recommendedName>
        <fullName evidence="4 5">Large ribosomal subunit protein uL4</fullName>
    </recommendedName>
</protein>
<dbReference type="GO" id="GO:0003735">
    <property type="term" value="F:structural constituent of ribosome"/>
    <property type="evidence" value="ECO:0007669"/>
    <property type="project" value="InterPro"/>
</dbReference>
<keyword evidence="5" id="KW-0699">rRNA-binding</keyword>
<dbReference type="HAMAP" id="MF_01328_B">
    <property type="entry name" value="Ribosomal_uL4_B"/>
    <property type="match status" value="1"/>
</dbReference>
<name>A0A931YCZ2_9BACT</name>
<dbReference type="Pfam" id="PF00573">
    <property type="entry name" value="Ribosomal_L4"/>
    <property type="match status" value="1"/>
</dbReference>
<keyword evidence="3 5" id="KW-0687">Ribonucleoprotein</keyword>
<dbReference type="Gene3D" id="3.40.1370.10">
    <property type="match status" value="1"/>
</dbReference>
<dbReference type="NCBIfam" id="TIGR03953">
    <property type="entry name" value="rplD_bact"/>
    <property type="match status" value="1"/>
</dbReference>
<keyword evidence="2 5" id="KW-0689">Ribosomal protein</keyword>
<dbReference type="SUPFAM" id="SSF52166">
    <property type="entry name" value="Ribosomal protein L4"/>
    <property type="match status" value="1"/>
</dbReference>
<dbReference type="Proteomes" id="UP000709672">
    <property type="component" value="Unassembled WGS sequence"/>
</dbReference>
<comment type="function">
    <text evidence="5">Forms part of the polypeptide exit tunnel.</text>
</comment>
<accession>A0A931YCZ2</accession>
<comment type="similarity">
    <text evidence="1 5">Belongs to the universal ribosomal protein uL4 family.</text>
</comment>
<gene>
    <name evidence="5 7" type="primary">rplD</name>
    <name evidence="7" type="ORF">HYV66_00220</name>
</gene>
<evidence type="ECO:0000256" key="6">
    <source>
        <dbReference type="SAM" id="MobiDB-lite"/>
    </source>
</evidence>
<feature type="region of interest" description="Disordered" evidence="6">
    <location>
        <begin position="43"/>
        <end position="93"/>
    </location>
</feature>
<sequence>MQTKIYNQAGEETGTVTLPESVFGLAQNSDLVHQIRVSMLANARRPVAHTKDRSDVRGGGKKPWRQKGTGRARHGSRRSPIWKGGGVSHGPRKDKIYTQKINSGMAKKALHTVLSSKFKTGQIKVIKDFSLEKVSTKKFADWVAQVAENNFTSLLVVLGRSEKNIFQSGRNLSKVKIENVSQLNILDVLKFKKIVFTESALAGLAGRAKLNK</sequence>
<evidence type="ECO:0000313" key="7">
    <source>
        <dbReference type="EMBL" id="MBI2465650.1"/>
    </source>
</evidence>
<dbReference type="InterPro" id="IPR013005">
    <property type="entry name" value="Ribosomal_uL4-like"/>
</dbReference>
<comment type="caution">
    <text evidence="7">The sequence shown here is derived from an EMBL/GenBank/DDBJ whole genome shotgun (WGS) entry which is preliminary data.</text>
</comment>
<evidence type="ECO:0000256" key="5">
    <source>
        <dbReference type="HAMAP-Rule" id="MF_01328"/>
    </source>
</evidence>
<dbReference type="InterPro" id="IPR023574">
    <property type="entry name" value="Ribosomal_uL4_dom_sf"/>
</dbReference>
<dbReference type="GO" id="GO:0005840">
    <property type="term" value="C:ribosome"/>
    <property type="evidence" value="ECO:0007669"/>
    <property type="project" value="UniProtKB-KW"/>
</dbReference>
<dbReference type="GO" id="GO:1990904">
    <property type="term" value="C:ribonucleoprotein complex"/>
    <property type="evidence" value="ECO:0007669"/>
    <property type="project" value="UniProtKB-KW"/>
</dbReference>
<organism evidence="7 8">
    <name type="scientific">Candidatus Sungiibacteriota bacterium</name>
    <dbReference type="NCBI Taxonomy" id="2750080"/>
    <lineage>
        <taxon>Bacteria</taxon>
        <taxon>Candidatus Sungiibacteriota</taxon>
    </lineage>
</organism>
<evidence type="ECO:0000256" key="4">
    <source>
        <dbReference type="ARBA" id="ARBA00035244"/>
    </source>
</evidence>
<dbReference type="InterPro" id="IPR002136">
    <property type="entry name" value="Ribosomal_uL4"/>
</dbReference>
<evidence type="ECO:0000256" key="2">
    <source>
        <dbReference type="ARBA" id="ARBA00022980"/>
    </source>
</evidence>
<evidence type="ECO:0000256" key="1">
    <source>
        <dbReference type="ARBA" id="ARBA00010528"/>
    </source>
</evidence>
<proteinExistence type="inferred from homology"/>
<dbReference type="PANTHER" id="PTHR10746">
    <property type="entry name" value="50S RIBOSOMAL PROTEIN L4"/>
    <property type="match status" value="1"/>
</dbReference>
<feature type="compositionally biased region" description="Basic residues" evidence="6">
    <location>
        <begin position="59"/>
        <end position="77"/>
    </location>
</feature>